<dbReference type="OrthoDB" id="190265at2759"/>
<keyword evidence="3" id="KW-0812">Transmembrane</keyword>
<dbReference type="CDD" id="cd02248">
    <property type="entry name" value="Peptidase_C1A"/>
    <property type="match status" value="1"/>
</dbReference>
<dbReference type="InterPro" id="IPR013128">
    <property type="entry name" value="Peptidase_C1A"/>
</dbReference>
<comment type="similarity">
    <text evidence="1">Belongs to the peptidase C1 family.</text>
</comment>
<dbReference type="GO" id="GO:0008234">
    <property type="term" value="F:cysteine-type peptidase activity"/>
    <property type="evidence" value="ECO:0007669"/>
    <property type="project" value="InterPro"/>
</dbReference>
<name>A0A1R2C9U2_9CILI</name>
<dbReference type="Pfam" id="PF00112">
    <property type="entry name" value="Peptidase_C1"/>
    <property type="match status" value="1"/>
</dbReference>
<dbReference type="Proteomes" id="UP000187209">
    <property type="component" value="Unassembled WGS sequence"/>
</dbReference>
<dbReference type="InterPro" id="IPR039417">
    <property type="entry name" value="Peptidase_C1A_papain-like"/>
</dbReference>
<dbReference type="EMBL" id="MPUH01000226">
    <property type="protein sequence ID" value="OMJ85779.1"/>
    <property type="molecule type" value="Genomic_DNA"/>
</dbReference>
<evidence type="ECO:0000256" key="1">
    <source>
        <dbReference type="ARBA" id="ARBA00008455"/>
    </source>
</evidence>
<evidence type="ECO:0000259" key="4">
    <source>
        <dbReference type="SMART" id="SM00645"/>
    </source>
</evidence>
<feature type="domain" description="Cathepsin propeptide inhibitor" evidence="5">
    <location>
        <begin position="56"/>
        <end position="112"/>
    </location>
</feature>
<dbReference type="AlphaFoldDB" id="A0A1R2C9U2"/>
<proteinExistence type="inferred from homology"/>
<evidence type="ECO:0000313" key="6">
    <source>
        <dbReference type="EMBL" id="OMJ85779.1"/>
    </source>
</evidence>
<keyword evidence="2" id="KW-0865">Zymogen</keyword>
<dbReference type="GO" id="GO:0006508">
    <property type="term" value="P:proteolysis"/>
    <property type="evidence" value="ECO:0007669"/>
    <property type="project" value="InterPro"/>
</dbReference>
<accession>A0A1R2C9U2</accession>
<comment type="caution">
    <text evidence="6">The sequence shown here is derived from an EMBL/GenBank/DDBJ whole genome shotgun (WGS) entry which is preliminary data.</text>
</comment>
<dbReference type="InterPro" id="IPR038765">
    <property type="entry name" value="Papain-like_cys_pep_sf"/>
</dbReference>
<evidence type="ECO:0000259" key="5">
    <source>
        <dbReference type="SMART" id="SM00848"/>
    </source>
</evidence>
<dbReference type="SUPFAM" id="SSF54001">
    <property type="entry name" value="Cysteine proteinases"/>
    <property type="match status" value="1"/>
</dbReference>
<dbReference type="SMART" id="SM00645">
    <property type="entry name" value="Pept_C1"/>
    <property type="match status" value="1"/>
</dbReference>
<evidence type="ECO:0000256" key="3">
    <source>
        <dbReference type="SAM" id="Phobius"/>
    </source>
</evidence>
<sequence>MEGLLFEPVAKIRSRKTTIAYIVGGLALVGLICGVASMTSKPSLVYSSNFLELQEFDQFIRAHGKIYKSQAEFDYRLKVYQDNLSLIRMHNSIDEHLVLKANKFADLTNEEFKALYTSEIPHNLESSQSTYQDLNASPPLSIDWRDKGAVTDVQNQGINCKASWAFSGVGAMESAWNIAGNDLEDLSVQQVIDCISQTGCQGSTASAAMNYALANNLTTDLIYPYYGTNMTCNTNAVKQYAASFTNVTQVPTRNPQALTIAISGQPVAAAVESDQFVWQFYYSGVITEYCGININHYVLIVGYNIDPSLTNSPYYTCKNSWGGDWGESGYVRISTGGQGNGICGIAIQDYYATAAKAI</sequence>
<keyword evidence="3" id="KW-0472">Membrane</keyword>
<dbReference type="Pfam" id="PF08246">
    <property type="entry name" value="Inhibitor_I29"/>
    <property type="match status" value="1"/>
</dbReference>
<protein>
    <recommendedName>
        <fullName evidence="8">Peptidase C1A papain C-terminal domain-containing protein</fullName>
    </recommendedName>
</protein>
<organism evidence="6 7">
    <name type="scientific">Stentor coeruleus</name>
    <dbReference type="NCBI Taxonomy" id="5963"/>
    <lineage>
        <taxon>Eukaryota</taxon>
        <taxon>Sar</taxon>
        <taxon>Alveolata</taxon>
        <taxon>Ciliophora</taxon>
        <taxon>Postciliodesmatophora</taxon>
        <taxon>Heterotrichea</taxon>
        <taxon>Heterotrichida</taxon>
        <taxon>Stentoridae</taxon>
        <taxon>Stentor</taxon>
    </lineage>
</organism>
<keyword evidence="7" id="KW-1185">Reference proteome</keyword>
<keyword evidence="3" id="KW-1133">Transmembrane helix</keyword>
<evidence type="ECO:0000313" key="7">
    <source>
        <dbReference type="Proteomes" id="UP000187209"/>
    </source>
</evidence>
<dbReference type="SMART" id="SM00848">
    <property type="entry name" value="Inhibitor_I29"/>
    <property type="match status" value="1"/>
</dbReference>
<dbReference type="InterPro" id="IPR013201">
    <property type="entry name" value="Prot_inhib_I29"/>
</dbReference>
<feature type="transmembrane region" description="Helical" evidence="3">
    <location>
        <begin position="20"/>
        <end position="39"/>
    </location>
</feature>
<dbReference type="PANTHER" id="PTHR12411">
    <property type="entry name" value="CYSTEINE PROTEASE FAMILY C1-RELATED"/>
    <property type="match status" value="1"/>
</dbReference>
<dbReference type="Gene3D" id="3.90.70.10">
    <property type="entry name" value="Cysteine proteinases"/>
    <property type="match status" value="1"/>
</dbReference>
<evidence type="ECO:0000256" key="2">
    <source>
        <dbReference type="ARBA" id="ARBA00023145"/>
    </source>
</evidence>
<reference evidence="6 7" key="1">
    <citation type="submission" date="2016-11" db="EMBL/GenBank/DDBJ databases">
        <title>The macronuclear genome of Stentor coeruleus: a giant cell with tiny introns.</title>
        <authorList>
            <person name="Slabodnick M."/>
            <person name="Ruby J.G."/>
            <person name="Reiff S.B."/>
            <person name="Swart E.C."/>
            <person name="Gosai S."/>
            <person name="Prabakaran S."/>
            <person name="Witkowska E."/>
            <person name="Larue G.E."/>
            <person name="Fisher S."/>
            <person name="Freeman R.M."/>
            <person name="Gunawardena J."/>
            <person name="Chu W."/>
            <person name="Stover N.A."/>
            <person name="Gregory B.D."/>
            <person name="Nowacki M."/>
            <person name="Derisi J."/>
            <person name="Roy S.W."/>
            <person name="Marshall W.F."/>
            <person name="Sood P."/>
        </authorList>
    </citation>
    <scope>NUCLEOTIDE SEQUENCE [LARGE SCALE GENOMIC DNA]</scope>
    <source>
        <strain evidence="6">WM001</strain>
    </source>
</reference>
<evidence type="ECO:0008006" key="8">
    <source>
        <dbReference type="Google" id="ProtNLM"/>
    </source>
</evidence>
<dbReference type="InterPro" id="IPR000668">
    <property type="entry name" value="Peptidase_C1A_C"/>
</dbReference>
<feature type="domain" description="Peptidase C1A papain C-terminal" evidence="4">
    <location>
        <begin position="138"/>
        <end position="353"/>
    </location>
</feature>
<gene>
    <name evidence="6" type="ORF">SteCoe_12849</name>
</gene>